<dbReference type="EMBL" id="JAERRJ010000016">
    <property type="protein sequence ID" value="MBL1079401.1"/>
    <property type="molecule type" value="Genomic_DNA"/>
</dbReference>
<proteinExistence type="predicted"/>
<reference evidence="1 2" key="1">
    <citation type="submission" date="2021-01" db="EMBL/GenBank/DDBJ databases">
        <title>WGS of actinomycetes isolated from Thailand.</title>
        <authorList>
            <person name="Thawai C."/>
        </authorList>
    </citation>
    <scope>NUCLEOTIDE SEQUENCE [LARGE SCALE GENOMIC DNA]</scope>
    <source>
        <strain evidence="1 2">LPG 2</strain>
    </source>
</reference>
<gene>
    <name evidence="1" type="ORF">JK358_33845</name>
</gene>
<dbReference type="Proteomes" id="UP000602198">
    <property type="component" value="Unassembled WGS sequence"/>
</dbReference>
<keyword evidence="2" id="KW-1185">Reference proteome</keyword>
<evidence type="ECO:0008006" key="3">
    <source>
        <dbReference type="Google" id="ProtNLM"/>
    </source>
</evidence>
<comment type="caution">
    <text evidence="1">The sequence shown here is derived from an EMBL/GenBank/DDBJ whole genome shotgun (WGS) entry which is preliminary data.</text>
</comment>
<protein>
    <recommendedName>
        <fullName evidence="3">DUF4253 domain-containing protein</fullName>
    </recommendedName>
</protein>
<evidence type="ECO:0000313" key="2">
    <source>
        <dbReference type="Proteomes" id="UP000602198"/>
    </source>
</evidence>
<organism evidence="1 2">
    <name type="scientific">Nocardia acididurans</name>
    <dbReference type="NCBI Taxonomy" id="2802282"/>
    <lineage>
        <taxon>Bacteria</taxon>
        <taxon>Bacillati</taxon>
        <taxon>Actinomycetota</taxon>
        <taxon>Actinomycetes</taxon>
        <taxon>Mycobacteriales</taxon>
        <taxon>Nocardiaceae</taxon>
        <taxon>Nocardia</taxon>
    </lineage>
</organism>
<dbReference type="RefSeq" id="WP_201955780.1">
    <property type="nucleotide sequence ID" value="NZ_JAERRJ010000016.1"/>
</dbReference>
<evidence type="ECO:0000313" key="1">
    <source>
        <dbReference type="EMBL" id="MBL1079401.1"/>
    </source>
</evidence>
<sequence>MGVYLSVYLAQWPRFLEEIGPQENSSRAWELLQLGPVANWLETDADQLRWHVDGWIAQYRGATVSSGWHLSFEHAWARTRDSYEWFCFSNPECDVFDEFDNTRDAPLRTAALTFLDGVCDGWAFPPDTVEVLADAWALLAPRVGELRPFIEPYLLGDDRVGTFDLFASFLTRWGTVMTLARERGLGVTYWLW</sequence>
<name>A0ABS1MGK8_9NOCA</name>
<accession>A0ABS1MGK8</accession>